<feature type="compositionally biased region" description="Pro residues" evidence="1">
    <location>
        <begin position="295"/>
        <end position="304"/>
    </location>
</feature>
<evidence type="ECO:0000313" key="4">
    <source>
        <dbReference type="Proteomes" id="UP001152797"/>
    </source>
</evidence>
<evidence type="ECO:0000313" key="3">
    <source>
        <dbReference type="EMBL" id="CAL4799158.1"/>
    </source>
</evidence>
<feature type="compositionally biased region" description="Low complexity" evidence="1">
    <location>
        <begin position="305"/>
        <end position="321"/>
    </location>
</feature>
<organism evidence="2">
    <name type="scientific">Cladocopium goreaui</name>
    <dbReference type="NCBI Taxonomy" id="2562237"/>
    <lineage>
        <taxon>Eukaryota</taxon>
        <taxon>Sar</taxon>
        <taxon>Alveolata</taxon>
        <taxon>Dinophyceae</taxon>
        <taxon>Suessiales</taxon>
        <taxon>Symbiodiniaceae</taxon>
        <taxon>Cladocopium</taxon>
    </lineage>
</organism>
<protein>
    <submittedName>
        <fullName evidence="2">Uncharacterized protein</fullName>
    </submittedName>
</protein>
<evidence type="ECO:0000313" key="2">
    <source>
        <dbReference type="EMBL" id="CAI4011846.1"/>
    </source>
</evidence>
<comment type="caution">
    <text evidence="2">The sequence shown here is derived from an EMBL/GenBank/DDBJ whole genome shotgun (WGS) entry which is preliminary data.</text>
</comment>
<gene>
    <name evidence="2" type="ORF">C1SCF055_LOCUS36969</name>
</gene>
<reference evidence="3 4" key="2">
    <citation type="submission" date="2024-05" db="EMBL/GenBank/DDBJ databases">
        <authorList>
            <person name="Chen Y."/>
            <person name="Shah S."/>
            <person name="Dougan E. K."/>
            <person name="Thang M."/>
            <person name="Chan C."/>
        </authorList>
    </citation>
    <scope>NUCLEOTIDE SEQUENCE [LARGE SCALE GENOMIC DNA]</scope>
</reference>
<dbReference type="AlphaFoldDB" id="A0A9P1GFB5"/>
<dbReference type="EMBL" id="CAMXCT020005257">
    <property type="protein sequence ID" value="CAL1165221.1"/>
    <property type="molecule type" value="Genomic_DNA"/>
</dbReference>
<feature type="region of interest" description="Disordered" evidence="1">
    <location>
        <begin position="276"/>
        <end position="321"/>
    </location>
</feature>
<sequence length="359" mass="39733">MQCHWRAVGAYISRQEKCDPIPGSQTWRKAKKNSKTCEGKTFSCTRGCKYIVEQDTCDECEGHNVTQISPAQEVDDYQNKQNSKFRIPTGADSYGWGIRGCTKKNSVLCYDQERKKVCCCNLGYNFDFQTRECVEDSEDPANKEEAIPGSQLWGRMKKKGSADKCVKEQSKWCCHRSCSYELDKDKCGRCENYDQKPPTTVAQIVLDWEKTNGAYLIPPSIDKPGLFGGCSTKNSHKCVAQYSSAKHCCCKKGFVWSFETRLCAAAAQVQQEQQQQYQEMQSYDQAAASDQSHQGPPPQPPAPAPEGQSAGGNAETKQAATMAAKTAMKAGGFGAAAPRSLALLVPMLTFSLLRGLWLV</sequence>
<proteinExistence type="predicted"/>
<dbReference type="Proteomes" id="UP001152797">
    <property type="component" value="Unassembled WGS sequence"/>
</dbReference>
<feature type="compositionally biased region" description="Low complexity" evidence="1">
    <location>
        <begin position="276"/>
        <end position="286"/>
    </location>
</feature>
<dbReference type="EMBL" id="CAMXCT030005257">
    <property type="protein sequence ID" value="CAL4799158.1"/>
    <property type="molecule type" value="Genomic_DNA"/>
</dbReference>
<name>A0A9P1GFB5_9DINO</name>
<dbReference type="EMBL" id="CAMXCT010005257">
    <property type="protein sequence ID" value="CAI4011846.1"/>
    <property type="molecule type" value="Genomic_DNA"/>
</dbReference>
<reference evidence="2" key="1">
    <citation type="submission" date="2022-10" db="EMBL/GenBank/DDBJ databases">
        <authorList>
            <person name="Chen Y."/>
            <person name="Dougan E. K."/>
            <person name="Chan C."/>
            <person name="Rhodes N."/>
            <person name="Thang M."/>
        </authorList>
    </citation>
    <scope>NUCLEOTIDE SEQUENCE</scope>
</reference>
<accession>A0A9P1GFB5</accession>
<keyword evidence="4" id="KW-1185">Reference proteome</keyword>
<evidence type="ECO:0000256" key="1">
    <source>
        <dbReference type="SAM" id="MobiDB-lite"/>
    </source>
</evidence>
<dbReference type="OrthoDB" id="444355at2759"/>